<feature type="signal peptide" evidence="2">
    <location>
        <begin position="1"/>
        <end position="16"/>
    </location>
</feature>
<name>A0A167VKP0_9HYPO</name>
<keyword evidence="4" id="KW-1185">Reference proteome</keyword>
<keyword evidence="1" id="KW-0812">Transmembrane</keyword>
<keyword evidence="1" id="KW-0472">Membrane</keyword>
<accession>A0A167VKP0</accession>
<comment type="caution">
    <text evidence="3">The sequence shown here is derived from an EMBL/GenBank/DDBJ whole genome shotgun (WGS) entry which is preliminary data.</text>
</comment>
<sequence>MSLLWLIVSFVQPGLGGFISSSQRPNQASIAPGTATSLTTLLAKTIEMSFGTVFVTFLGQVLSKRSLVPNKGLTLAEMDLRNWVIQPGCFLSHFEALRYNMRGLLGWLTVAAAISTMFYTTASDALVSPKLRNGKAFATYLSGPVRSSYANANFVQATCPNLFKDATGDKTYLEVEDGPACLSVQMSGQSYRDLLSFMSMWSTMRGNGTLGHRDLARRPKGTNLLYHNTTMTAAWVETWNSNVTASHERYQRIVNNVTMAIPHPGVYAAATSPKNTIQQPHELAGVGGYMIRASVVSPAINVMCVEMSKEDVKGLIYDEWPNHNPSAKGDKWKDDIPVSFKQNGEPEYLNTTTVDDIFKWGPKYGRRPPVFLKYPAVLNFVSNMSLYNSDSVYLLGLGSTAKNSNFTLCEMRSWLSPNCSTHFNISGSGGIRYEAHCEDPSDVDAYRNTLDPDEPWPEPSKDWKWLAQEWGTTNNMNSGVRSDNAANNRILTQLALTEPQLPPNLPSLAEALAVFIGSTLVMGSVQTPYNHTWNYPGISKLQETDQSFRATVIPQEYTSYHTLPWQSVFYIVFLLAAVINVFCLIYFICQRETVTDITLPENHFVLGMNSPPSAQISGSCGGGPEKRDMVVPWRLAYAWRAKHYFFLAANETPWKGKYHRQDAKASHSVEHIRGRTYKRLSTRSAWLP</sequence>
<dbReference type="Proteomes" id="UP000078544">
    <property type="component" value="Unassembled WGS sequence"/>
</dbReference>
<proteinExistence type="predicted"/>
<evidence type="ECO:0000256" key="2">
    <source>
        <dbReference type="SAM" id="SignalP"/>
    </source>
</evidence>
<reference evidence="3 4" key="1">
    <citation type="journal article" date="2016" name="Genome Biol. Evol.">
        <title>Divergent and convergent evolution of fungal pathogenicity.</title>
        <authorList>
            <person name="Shang Y."/>
            <person name="Xiao G."/>
            <person name="Zheng P."/>
            <person name="Cen K."/>
            <person name="Zhan S."/>
            <person name="Wang C."/>
        </authorList>
    </citation>
    <scope>NUCLEOTIDE SEQUENCE [LARGE SCALE GENOMIC DNA]</scope>
    <source>
        <strain evidence="3 4">RCEF 2490</strain>
    </source>
</reference>
<dbReference type="EMBL" id="AZGY01000035">
    <property type="protein sequence ID" value="KZZ87668.1"/>
    <property type="molecule type" value="Genomic_DNA"/>
</dbReference>
<evidence type="ECO:0000313" key="3">
    <source>
        <dbReference type="EMBL" id="KZZ87668.1"/>
    </source>
</evidence>
<feature type="chain" id="PRO_5007893496" description="Mcm2 3 5 family protein" evidence="2">
    <location>
        <begin position="17"/>
        <end position="688"/>
    </location>
</feature>
<evidence type="ECO:0008006" key="5">
    <source>
        <dbReference type="Google" id="ProtNLM"/>
    </source>
</evidence>
<dbReference type="OrthoDB" id="4721035at2759"/>
<evidence type="ECO:0000256" key="1">
    <source>
        <dbReference type="SAM" id="Phobius"/>
    </source>
</evidence>
<feature type="transmembrane region" description="Helical" evidence="1">
    <location>
        <begin position="568"/>
        <end position="589"/>
    </location>
</feature>
<gene>
    <name evidence="3" type="ORF">AAL_08335</name>
</gene>
<organism evidence="3 4">
    <name type="scientific">Moelleriella libera RCEF 2490</name>
    <dbReference type="NCBI Taxonomy" id="1081109"/>
    <lineage>
        <taxon>Eukaryota</taxon>
        <taxon>Fungi</taxon>
        <taxon>Dikarya</taxon>
        <taxon>Ascomycota</taxon>
        <taxon>Pezizomycotina</taxon>
        <taxon>Sordariomycetes</taxon>
        <taxon>Hypocreomycetidae</taxon>
        <taxon>Hypocreales</taxon>
        <taxon>Clavicipitaceae</taxon>
        <taxon>Moelleriella</taxon>
    </lineage>
</organism>
<dbReference type="AlphaFoldDB" id="A0A167VKP0"/>
<evidence type="ECO:0000313" key="4">
    <source>
        <dbReference type="Proteomes" id="UP000078544"/>
    </source>
</evidence>
<protein>
    <recommendedName>
        <fullName evidence="5">Mcm2 3 5 family protein</fullName>
    </recommendedName>
</protein>
<keyword evidence="2" id="KW-0732">Signal</keyword>
<dbReference type="STRING" id="1081109.A0A167VKP0"/>
<keyword evidence="1" id="KW-1133">Transmembrane helix</keyword>